<dbReference type="EMBL" id="BFAZ01000009">
    <property type="protein sequence ID" value="GBF42562.1"/>
    <property type="molecule type" value="Genomic_DNA"/>
</dbReference>
<accession>A0A2P2DD52</accession>
<evidence type="ECO:0000259" key="12">
    <source>
        <dbReference type="PROSITE" id="PS50112"/>
    </source>
</evidence>
<dbReference type="SUPFAM" id="SSF47384">
    <property type="entry name" value="Homodimeric domain of signal transducing histidine kinase"/>
    <property type="match status" value="1"/>
</dbReference>
<dbReference type="PANTHER" id="PTHR43065:SF10">
    <property type="entry name" value="PEROXIDE STRESS-ACTIVATED HISTIDINE KINASE MAK3"/>
    <property type="match status" value="1"/>
</dbReference>
<evidence type="ECO:0000256" key="3">
    <source>
        <dbReference type="ARBA" id="ARBA00022553"/>
    </source>
</evidence>
<dbReference type="Pfam" id="PF13426">
    <property type="entry name" value="PAS_9"/>
    <property type="match status" value="1"/>
</dbReference>
<dbReference type="InterPro" id="IPR036890">
    <property type="entry name" value="HATPase_C_sf"/>
</dbReference>
<dbReference type="InterPro" id="IPR003661">
    <property type="entry name" value="HisK_dim/P_dom"/>
</dbReference>
<evidence type="ECO:0000256" key="9">
    <source>
        <dbReference type="SAM" id="Coils"/>
    </source>
</evidence>
<evidence type="ECO:0000256" key="6">
    <source>
        <dbReference type="ARBA" id="ARBA00022777"/>
    </source>
</evidence>
<evidence type="ECO:0000256" key="2">
    <source>
        <dbReference type="ARBA" id="ARBA00012438"/>
    </source>
</evidence>
<dbReference type="PROSITE" id="PS50113">
    <property type="entry name" value="PAC"/>
    <property type="match status" value="1"/>
</dbReference>
<dbReference type="InterPro" id="IPR013655">
    <property type="entry name" value="PAS_fold_3"/>
</dbReference>
<dbReference type="SMART" id="SM00387">
    <property type="entry name" value="HATPase_c"/>
    <property type="match status" value="1"/>
</dbReference>
<evidence type="ECO:0000256" key="7">
    <source>
        <dbReference type="ARBA" id="ARBA00022840"/>
    </source>
</evidence>
<dbReference type="GO" id="GO:0000155">
    <property type="term" value="F:phosphorelay sensor kinase activity"/>
    <property type="evidence" value="ECO:0007669"/>
    <property type="project" value="InterPro"/>
</dbReference>
<organism evidence="14 15">
    <name type="scientific">Leptospira ellinghausenii</name>
    <dbReference type="NCBI Taxonomy" id="1917822"/>
    <lineage>
        <taxon>Bacteria</taxon>
        <taxon>Pseudomonadati</taxon>
        <taxon>Spirochaetota</taxon>
        <taxon>Spirochaetia</taxon>
        <taxon>Leptospirales</taxon>
        <taxon>Leptospiraceae</taxon>
        <taxon>Leptospira</taxon>
    </lineage>
</organism>
<dbReference type="InterPro" id="IPR001610">
    <property type="entry name" value="PAC"/>
</dbReference>
<name>A0A2P2DD52_9LEPT</name>
<dbReference type="InterPro" id="IPR004358">
    <property type="entry name" value="Sig_transdc_His_kin-like_C"/>
</dbReference>
<dbReference type="PANTHER" id="PTHR43065">
    <property type="entry name" value="SENSOR HISTIDINE KINASE"/>
    <property type="match status" value="1"/>
</dbReference>
<feature type="domain" description="PAS" evidence="12">
    <location>
        <begin position="352"/>
        <end position="423"/>
    </location>
</feature>
<dbReference type="PRINTS" id="PR00344">
    <property type="entry name" value="BCTRLSENSOR"/>
</dbReference>
<keyword evidence="5" id="KW-0547">Nucleotide-binding</keyword>
<keyword evidence="6 14" id="KW-0418">Kinase</keyword>
<dbReference type="InterPro" id="IPR036097">
    <property type="entry name" value="HisK_dim/P_sf"/>
</dbReference>
<proteinExistence type="predicted"/>
<evidence type="ECO:0000256" key="1">
    <source>
        <dbReference type="ARBA" id="ARBA00000085"/>
    </source>
</evidence>
<sequence>MIPFEIDVIFAVTALSVVVNSVISIIIYFLSKNSKSEIKLSYISLFLAILVIRNYSLFIYGSTQNKLYFFFSESLTLLSSFLLVLSILPIITKTISKHWVYLSFIITYITFVSLLLGNYSFFWFAIPSAIFNGSALLLFGCIILGLDEYPKNIRLYFFTVCVLLSLQRLFFPYLFTIDWYKPLGYTINTLFMFLFGVACILFSFQVQTKILNLSLFELETLQKAIKDVNVRLLIMYNQLPAIIYNIEFLPEPRTSYISSKMEEITGYGINYFYENSDFFRDIVIPEDQHKIEDLFSGVSPIVLRMIHANGSIIWTEHYVNISNDILGIKKRIDVVALDITNSKKTEFSLLQEKNLNSTVFDNAANLILLTNADGLLENINPAALKVLELDKNDVIGKYIQDIILAEEDREYLKEVLADISEIQNIAESLILRYITTNRQILYLEWRLGIIRDSKNEPSKIIWIGIDQTSKRTAELELKELNKSLEEKVKERTKELQSSNTELNSALFALREAQEKLIQNEKLASLGQLVSGLSHEINNPIGMIKSSVETLIAEWEEESHDLKNQSLIDILNLINDSNDSGLRILTGLTNRQARKSLAELLKENSILYAEELAELFVDSGIRNLSLPILKKIESSITNQSDFNQLRKFLLMKQSSEHILYSIKRLSKITFTLKNFAGLQSNLELVDFSLKDTIHSAISLYKEYFLRDINLILNLDFEGKIRCIQGDLVQLWSQMIWNAIQAVSSKGTISIRSFKTTDAVIVEIEDSGIGIPAEHQSKIFMPFYSTKTSGDGLGLGLYLVKEIVNRHNANISFESVPGKTLFRVIFPFKS</sequence>
<dbReference type="InterPro" id="IPR005467">
    <property type="entry name" value="His_kinase_dom"/>
</dbReference>
<comment type="caution">
    <text evidence="14">The sequence shown here is derived from an EMBL/GenBank/DDBJ whole genome shotgun (WGS) entry which is preliminary data.</text>
</comment>
<keyword evidence="7" id="KW-0067">ATP-binding</keyword>
<gene>
    <name evidence="14" type="ORF">LPTSP2_18500</name>
</gene>
<keyword evidence="10" id="KW-1133">Transmembrane helix</keyword>
<evidence type="ECO:0000259" key="11">
    <source>
        <dbReference type="PROSITE" id="PS50109"/>
    </source>
</evidence>
<feature type="transmembrane region" description="Helical" evidence="10">
    <location>
        <begin position="153"/>
        <end position="171"/>
    </location>
</feature>
<feature type="transmembrane region" description="Helical" evidence="10">
    <location>
        <begin position="67"/>
        <end position="91"/>
    </location>
</feature>
<dbReference type="CDD" id="cd00082">
    <property type="entry name" value="HisKA"/>
    <property type="match status" value="1"/>
</dbReference>
<evidence type="ECO:0000256" key="8">
    <source>
        <dbReference type="ARBA" id="ARBA00023012"/>
    </source>
</evidence>
<dbReference type="Pfam" id="PF02518">
    <property type="entry name" value="HATPase_c"/>
    <property type="match status" value="1"/>
</dbReference>
<dbReference type="InterPro" id="IPR000014">
    <property type="entry name" value="PAS"/>
</dbReference>
<feature type="transmembrane region" description="Helical" evidence="10">
    <location>
        <begin position="183"/>
        <end position="204"/>
    </location>
</feature>
<reference evidence="15" key="1">
    <citation type="journal article" date="2019" name="Microbiol. Immunol.">
        <title>Molecular and phenotypic characterization of Leptospira johnsonii sp. nov., Leptospira ellinghausenii sp. nov. and Leptospira ryugenii sp. nov. isolated from soil and water in Japan.</title>
        <authorList>
            <person name="Masuzawa T."/>
            <person name="Saito M."/>
            <person name="Nakao R."/>
            <person name="Nikaido Y."/>
            <person name="Matsumoto M."/>
            <person name="Ogawa M."/>
            <person name="Yokoyama M."/>
            <person name="Hidaka Y."/>
            <person name="Tomita J."/>
            <person name="Sakakibara K."/>
            <person name="Suzuki K."/>
            <person name="Yasuda S."/>
            <person name="Sato H."/>
            <person name="Yamaguchi M."/>
            <person name="Yoshida S.I."/>
            <person name="Koizumi N."/>
            <person name="Kawamura Y."/>
        </authorList>
    </citation>
    <scope>NUCLEOTIDE SEQUENCE [LARGE SCALE GENOMIC DNA]</scope>
    <source>
        <strain evidence="15">E18</strain>
    </source>
</reference>
<dbReference type="CDD" id="cd00130">
    <property type="entry name" value="PAS"/>
    <property type="match status" value="1"/>
</dbReference>
<dbReference type="Proteomes" id="UP000245206">
    <property type="component" value="Unassembled WGS sequence"/>
</dbReference>
<evidence type="ECO:0000256" key="4">
    <source>
        <dbReference type="ARBA" id="ARBA00022679"/>
    </source>
</evidence>
<dbReference type="RefSeq" id="WP_108959662.1">
    <property type="nucleotide sequence ID" value="NZ_BFAZ01000009.1"/>
</dbReference>
<feature type="domain" description="Histidine kinase" evidence="11">
    <location>
        <begin position="660"/>
        <end position="828"/>
    </location>
</feature>
<dbReference type="OrthoDB" id="343834at2"/>
<dbReference type="SUPFAM" id="SSF55785">
    <property type="entry name" value="PYP-like sensor domain (PAS domain)"/>
    <property type="match status" value="2"/>
</dbReference>
<dbReference type="NCBIfam" id="TIGR00229">
    <property type="entry name" value="sensory_box"/>
    <property type="match status" value="1"/>
</dbReference>
<evidence type="ECO:0000313" key="14">
    <source>
        <dbReference type="EMBL" id="GBF42562.1"/>
    </source>
</evidence>
<feature type="transmembrane region" description="Helical" evidence="10">
    <location>
        <begin position="42"/>
        <end position="61"/>
    </location>
</feature>
<dbReference type="InterPro" id="IPR000700">
    <property type="entry name" value="PAS-assoc_C"/>
</dbReference>
<protein>
    <recommendedName>
        <fullName evidence="2">histidine kinase</fullName>
        <ecNumber evidence="2">2.7.13.3</ecNumber>
    </recommendedName>
</protein>
<dbReference type="GO" id="GO:0005524">
    <property type="term" value="F:ATP binding"/>
    <property type="evidence" value="ECO:0007669"/>
    <property type="project" value="UniProtKB-KW"/>
</dbReference>
<dbReference type="Gene3D" id="3.30.450.20">
    <property type="entry name" value="PAS domain"/>
    <property type="match status" value="2"/>
</dbReference>
<dbReference type="AlphaFoldDB" id="A0A2P2DD52"/>
<dbReference type="InterPro" id="IPR003594">
    <property type="entry name" value="HATPase_dom"/>
</dbReference>
<keyword evidence="9" id="KW-0175">Coiled coil</keyword>
<dbReference type="Pfam" id="PF08447">
    <property type="entry name" value="PAS_3"/>
    <property type="match status" value="1"/>
</dbReference>
<dbReference type="EC" id="2.7.13.3" evidence="2"/>
<evidence type="ECO:0000256" key="10">
    <source>
        <dbReference type="SAM" id="Phobius"/>
    </source>
</evidence>
<feature type="transmembrane region" description="Helical" evidence="10">
    <location>
        <begin position="122"/>
        <end position="146"/>
    </location>
</feature>
<feature type="transmembrane region" description="Helical" evidence="10">
    <location>
        <begin position="98"/>
        <end position="116"/>
    </location>
</feature>
<keyword evidence="8" id="KW-0902">Two-component regulatory system</keyword>
<dbReference type="InterPro" id="IPR035965">
    <property type="entry name" value="PAS-like_dom_sf"/>
</dbReference>
<keyword evidence="4" id="KW-0808">Transferase</keyword>
<keyword evidence="15" id="KW-1185">Reference proteome</keyword>
<evidence type="ECO:0000259" key="13">
    <source>
        <dbReference type="PROSITE" id="PS50113"/>
    </source>
</evidence>
<keyword evidence="10" id="KW-0472">Membrane</keyword>
<dbReference type="SMART" id="SM00091">
    <property type="entry name" value="PAS"/>
    <property type="match status" value="1"/>
</dbReference>
<feature type="domain" description="PAC" evidence="13">
    <location>
        <begin position="427"/>
        <end position="479"/>
    </location>
</feature>
<keyword evidence="10" id="KW-0812">Transmembrane</keyword>
<evidence type="ECO:0000256" key="5">
    <source>
        <dbReference type="ARBA" id="ARBA00022741"/>
    </source>
</evidence>
<dbReference type="PROSITE" id="PS50112">
    <property type="entry name" value="PAS"/>
    <property type="match status" value="1"/>
</dbReference>
<evidence type="ECO:0000313" key="15">
    <source>
        <dbReference type="Proteomes" id="UP000245206"/>
    </source>
</evidence>
<dbReference type="SMART" id="SM00086">
    <property type="entry name" value="PAC"/>
    <property type="match status" value="2"/>
</dbReference>
<keyword evidence="3" id="KW-0597">Phosphoprotein</keyword>
<dbReference type="Gene3D" id="3.30.565.10">
    <property type="entry name" value="Histidine kinase-like ATPase, C-terminal domain"/>
    <property type="match status" value="1"/>
</dbReference>
<feature type="coiled-coil region" evidence="9">
    <location>
        <begin position="470"/>
        <end position="501"/>
    </location>
</feature>
<comment type="catalytic activity">
    <reaction evidence="1">
        <text>ATP + protein L-histidine = ADP + protein N-phospho-L-histidine.</text>
        <dbReference type="EC" id="2.7.13.3"/>
    </reaction>
</comment>
<dbReference type="Gene3D" id="1.10.287.130">
    <property type="match status" value="1"/>
</dbReference>
<dbReference type="SUPFAM" id="SSF55874">
    <property type="entry name" value="ATPase domain of HSP90 chaperone/DNA topoisomerase II/histidine kinase"/>
    <property type="match status" value="1"/>
</dbReference>
<feature type="transmembrane region" description="Helical" evidence="10">
    <location>
        <begin position="6"/>
        <end position="30"/>
    </location>
</feature>
<dbReference type="PROSITE" id="PS50109">
    <property type="entry name" value="HIS_KIN"/>
    <property type="match status" value="1"/>
</dbReference>